<dbReference type="Gene3D" id="3.40.50.1820">
    <property type="entry name" value="alpha/beta hydrolase"/>
    <property type="match status" value="1"/>
</dbReference>
<accession>A0A553I0Y0</accession>
<dbReference type="PANTHER" id="PTHR45763">
    <property type="entry name" value="HYDROLASE, ALPHA/BETA FOLD FAMILY PROTEIN, EXPRESSED-RELATED"/>
    <property type="match status" value="1"/>
</dbReference>
<dbReference type="EMBL" id="VFLP01000026">
    <property type="protein sequence ID" value="TRX93859.1"/>
    <property type="molecule type" value="Genomic_DNA"/>
</dbReference>
<dbReference type="InterPro" id="IPR029058">
    <property type="entry name" value="AB_hydrolase_fold"/>
</dbReference>
<keyword evidence="3" id="KW-1185">Reference proteome</keyword>
<dbReference type="SUPFAM" id="SSF53474">
    <property type="entry name" value="alpha/beta-Hydrolases"/>
    <property type="match status" value="1"/>
</dbReference>
<sequence length="357" mass="39713">MHIVIGTPPLVELGKHRVLDTLDISSLTLCSSLEDCQAGHQTRPMDESSPNRYRLDTDGSDLLTLPDGRTLSYAQYGLLTGPAIFYVHGLPGSRMEGALFDAPAITPRARIIAVDRPGYGLSSPQPSRSILDHARDIDHLAQHLNLDSYGVLGISGGGPYALACAAVLPADRLKAVCIICGLGPPELGKKGMDWWHWIGFTIGFPYFPKVCGWWFSRETLGRLDLTDQERFDRFQQEWAKSKTNAHPKDVAALDDPDLVRWLVRNHREAYRRGTDGFALDGHLDCVNFGFRIEDIRPDLPVHLWYGKHDCHVPLSHGEGIAARLGPNARLRIEDETHGSLTWNCRVRALEDLIEAMA</sequence>
<dbReference type="PANTHER" id="PTHR45763:SF46">
    <property type="entry name" value="AB HYDROLASE-1 DOMAIN-CONTAINING PROTEIN"/>
    <property type="match status" value="1"/>
</dbReference>
<reference evidence="3" key="1">
    <citation type="submission" date="2019-06" db="EMBL/GenBank/DDBJ databases">
        <title>Draft genome sequence of the griseofulvin-producing fungus Xylaria cubensis strain G536.</title>
        <authorList>
            <person name="Mead M.E."/>
            <person name="Raja H.A."/>
            <person name="Steenwyk J.L."/>
            <person name="Knowles S.L."/>
            <person name="Oberlies N.H."/>
            <person name="Rokas A."/>
        </authorList>
    </citation>
    <scope>NUCLEOTIDE SEQUENCE [LARGE SCALE GENOMIC DNA]</scope>
    <source>
        <strain evidence="3">G536</strain>
    </source>
</reference>
<dbReference type="Proteomes" id="UP000319160">
    <property type="component" value="Unassembled WGS sequence"/>
</dbReference>
<dbReference type="Pfam" id="PF00561">
    <property type="entry name" value="Abhydrolase_1"/>
    <property type="match status" value="1"/>
</dbReference>
<organism evidence="2 3">
    <name type="scientific">Xylaria flabelliformis</name>
    <dbReference type="NCBI Taxonomy" id="2512241"/>
    <lineage>
        <taxon>Eukaryota</taxon>
        <taxon>Fungi</taxon>
        <taxon>Dikarya</taxon>
        <taxon>Ascomycota</taxon>
        <taxon>Pezizomycotina</taxon>
        <taxon>Sordariomycetes</taxon>
        <taxon>Xylariomycetidae</taxon>
        <taxon>Xylariales</taxon>
        <taxon>Xylariaceae</taxon>
        <taxon>Xylaria</taxon>
    </lineage>
</organism>
<evidence type="ECO:0000313" key="3">
    <source>
        <dbReference type="Proteomes" id="UP000319160"/>
    </source>
</evidence>
<dbReference type="InterPro" id="IPR000073">
    <property type="entry name" value="AB_hydrolase_1"/>
</dbReference>
<comment type="caution">
    <text evidence="2">The sequence shown here is derived from an EMBL/GenBank/DDBJ whole genome shotgun (WGS) entry which is preliminary data.</text>
</comment>
<feature type="domain" description="AB hydrolase-1" evidence="1">
    <location>
        <begin position="82"/>
        <end position="185"/>
    </location>
</feature>
<gene>
    <name evidence="2" type="ORF">FHL15_005241</name>
</gene>
<evidence type="ECO:0000259" key="1">
    <source>
        <dbReference type="Pfam" id="PF00561"/>
    </source>
</evidence>
<dbReference type="STRING" id="2512241.A0A553I0Y0"/>
<protein>
    <recommendedName>
        <fullName evidence="1">AB hydrolase-1 domain-containing protein</fullName>
    </recommendedName>
</protein>
<dbReference type="OrthoDB" id="294702at2759"/>
<proteinExistence type="predicted"/>
<dbReference type="AlphaFoldDB" id="A0A553I0Y0"/>
<name>A0A553I0Y0_9PEZI</name>
<evidence type="ECO:0000313" key="2">
    <source>
        <dbReference type="EMBL" id="TRX93859.1"/>
    </source>
</evidence>